<sequence>MKKKVQKMLEWFYQESDRGEQNISECKNLYDLVERLQYRLEDMENEHMQLSRKYDALEQKLNRIIDNLPA</sequence>
<evidence type="ECO:0000256" key="1">
    <source>
        <dbReference type="SAM" id="Coils"/>
    </source>
</evidence>
<dbReference type="GeneID" id="10326845"/>
<organism evidence="2 3">
    <name type="scientific">Synechococcus phage S-SM2</name>
    <dbReference type="NCBI Taxonomy" id="444860"/>
    <lineage>
        <taxon>Viruses</taxon>
        <taxon>Duplodnaviria</taxon>
        <taxon>Heunggongvirae</taxon>
        <taxon>Uroviricota</taxon>
        <taxon>Caudoviricetes</taxon>
        <taxon>Pantevenvirales</taxon>
        <taxon>Kyanoviridae</taxon>
        <taxon>Nilusvirus</taxon>
        <taxon>Nilusvirus ssm2</taxon>
    </lineage>
</organism>
<dbReference type="KEGG" id="vg:10326845"/>
<keyword evidence="3" id="KW-1185">Reference proteome</keyword>
<dbReference type="EMBL" id="GU071095">
    <property type="protein sequence ID" value="ADO97555.1"/>
    <property type="molecule type" value="Genomic_DNA"/>
</dbReference>
<keyword evidence="1" id="KW-0175">Coiled coil</keyword>
<evidence type="ECO:0000313" key="2">
    <source>
        <dbReference type="EMBL" id="ADO97555.1"/>
    </source>
</evidence>
<proteinExistence type="predicted"/>
<dbReference type="Proteomes" id="UP000006524">
    <property type="component" value="Segment"/>
</dbReference>
<evidence type="ECO:0000313" key="3">
    <source>
        <dbReference type="Proteomes" id="UP000006524"/>
    </source>
</evidence>
<dbReference type="OrthoDB" id="41403at10239"/>
<dbReference type="RefSeq" id="YP_004322369.1">
    <property type="nucleotide sequence ID" value="NC_015279.1"/>
</dbReference>
<gene>
    <name evidence="2" type="ORF">SSM2_222</name>
</gene>
<reference evidence="2 3" key="1">
    <citation type="journal article" date="2010" name="Environ. Microbiol.">
        <title>Genomic analysis of oceanic cyanobacterial myoviruses compared with T4-like myoviruses from diverse hosts and environments.</title>
        <authorList>
            <person name="Sullivan M.B."/>
            <person name="Huang K.H."/>
            <person name="Ignacio-Espinoza J.C."/>
            <person name="Berlin A.M."/>
            <person name="Kelly L."/>
            <person name="Weigele P.R."/>
            <person name="DeFrancesco A.S."/>
            <person name="Kern S.E."/>
            <person name="Thompson L.R."/>
            <person name="Young S."/>
            <person name="Yandava C."/>
            <person name="Fu R."/>
            <person name="Krastins B."/>
            <person name="Chase M."/>
            <person name="Sarracino D."/>
            <person name="Osburne M.S."/>
            <person name="Henn M.R."/>
            <person name="Chisholm S.W."/>
        </authorList>
    </citation>
    <scope>NUCLEOTIDE SEQUENCE [LARGE SCALE GENOMIC DNA]</scope>
    <source>
        <strain evidence="2">8017-1</strain>
    </source>
</reference>
<protein>
    <submittedName>
        <fullName evidence="2">Uncharacterized protein</fullName>
    </submittedName>
</protein>
<name>E3SJA7_9CAUD</name>
<accession>E3SJA7</accession>
<feature type="coiled-coil region" evidence="1">
    <location>
        <begin position="26"/>
        <end position="67"/>
    </location>
</feature>